<dbReference type="CDD" id="cd00093">
    <property type="entry name" value="HTH_XRE"/>
    <property type="match status" value="1"/>
</dbReference>
<proteinExistence type="predicted"/>
<dbReference type="InterPro" id="IPR011990">
    <property type="entry name" value="TPR-like_helical_dom_sf"/>
</dbReference>
<dbReference type="EMBL" id="CP086322">
    <property type="protein sequence ID" value="UQA93416.1"/>
    <property type="molecule type" value="Genomic_DNA"/>
</dbReference>
<dbReference type="SUPFAM" id="SSF47413">
    <property type="entry name" value="lambda repressor-like DNA-binding domains"/>
    <property type="match status" value="1"/>
</dbReference>
<dbReference type="InterPro" id="IPR010982">
    <property type="entry name" value="Lambda_DNA-bd_dom_sf"/>
</dbReference>
<feature type="domain" description="HTH cro/C1-type" evidence="1">
    <location>
        <begin position="9"/>
        <end position="63"/>
    </location>
</feature>
<evidence type="ECO:0000259" key="1">
    <source>
        <dbReference type="PROSITE" id="PS50943"/>
    </source>
</evidence>
<dbReference type="InterPro" id="IPR001387">
    <property type="entry name" value="Cro/C1-type_HTH"/>
</dbReference>
<reference evidence="2" key="1">
    <citation type="submission" date="2021-10" db="EMBL/GenBank/DDBJ databases">
        <title>Streptomyces nigrumlapis sp.nov.,an antimicrobial producing actinobacterium isolated from Black Gobi rocks.</title>
        <authorList>
            <person name="Wen Y."/>
            <person name="Zhang W."/>
            <person name="Liu X.G."/>
        </authorList>
    </citation>
    <scope>NUCLEOTIDE SEQUENCE</scope>
    <source>
        <strain evidence="2">ST13-2-2</strain>
    </source>
</reference>
<protein>
    <submittedName>
        <fullName evidence="2">Helix-turn-helix transcriptional regulator</fullName>
    </submittedName>
</protein>
<gene>
    <name evidence="2" type="ORF">K9S39_17565</name>
</gene>
<accession>A0ABY4MAW3</accession>
<organism evidence="2 3">
    <name type="scientific">Streptomyces halobius</name>
    <dbReference type="NCBI Taxonomy" id="2879846"/>
    <lineage>
        <taxon>Bacteria</taxon>
        <taxon>Bacillati</taxon>
        <taxon>Actinomycetota</taxon>
        <taxon>Actinomycetes</taxon>
        <taxon>Kitasatosporales</taxon>
        <taxon>Streptomycetaceae</taxon>
        <taxon>Streptomyces</taxon>
    </lineage>
</organism>
<dbReference type="Pfam" id="PF13560">
    <property type="entry name" value="HTH_31"/>
    <property type="match status" value="1"/>
</dbReference>
<dbReference type="SMART" id="SM00530">
    <property type="entry name" value="HTH_XRE"/>
    <property type="match status" value="1"/>
</dbReference>
<evidence type="ECO:0000313" key="3">
    <source>
        <dbReference type="Proteomes" id="UP000830115"/>
    </source>
</evidence>
<dbReference type="SUPFAM" id="SSF48452">
    <property type="entry name" value="TPR-like"/>
    <property type="match status" value="1"/>
</dbReference>
<sequence length="379" mass="41427">MSADFGIRLRALLADRGVSLRATARALNYDVAYLSRVVNGRQRPSAQLAEALDEFLQTDGELSEIAAPKSLCLPSAEPSDRSSDVAHMKGSATYLLKHADRYGADAVAPAAVQVWRSAQRRLDAGEIPDRELRGYLSAVSEAAEVAGWLLFDAGERESARRAFLESHMLARHAGDRSKQWFALDMLGMLDNECGRPGEARRIAEEILSQRRLAPRVALMARVRRGGAFAKIGDRKRALADLDTARRGLEESLSPRDPEWAWWVNQDQVAGHTGHALMRLGDAGAALSEIHSALEYAMPRGVTPRGLMFYHIELLRIYATAKAWRDAEEEIHTISPLLDIISSGRNRLLLRGALGVVERTPGVPVGLSALVGDTVAAIAL</sequence>
<dbReference type="RefSeq" id="WP_248864294.1">
    <property type="nucleotide sequence ID" value="NZ_CP086322.1"/>
</dbReference>
<keyword evidence="3" id="KW-1185">Reference proteome</keyword>
<dbReference type="PROSITE" id="PS50943">
    <property type="entry name" value="HTH_CROC1"/>
    <property type="match status" value="1"/>
</dbReference>
<dbReference type="Proteomes" id="UP000830115">
    <property type="component" value="Chromosome"/>
</dbReference>
<evidence type="ECO:0000313" key="2">
    <source>
        <dbReference type="EMBL" id="UQA93416.1"/>
    </source>
</evidence>
<dbReference type="Gene3D" id="1.10.260.40">
    <property type="entry name" value="lambda repressor-like DNA-binding domains"/>
    <property type="match status" value="1"/>
</dbReference>
<dbReference type="Gene3D" id="1.25.40.10">
    <property type="entry name" value="Tetratricopeptide repeat domain"/>
    <property type="match status" value="1"/>
</dbReference>
<name>A0ABY4MAW3_9ACTN</name>